<dbReference type="GO" id="GO:0005694">
    <property type="term" value="C:chromosome"/>
    <property type="evidence" value="ECO:0007669"/>
    <property type="project" value="TreeGrafter"/>
</dbReference>
<reference evidence="7" key="2">
    <citation type="submission" date="2023-06" db="EMBL/GenBank/DDBJ databases">
        <authorList>
            <consortium name="Lawrence Berkeley National Laboratory"/>
            <person name="Haridas S."/>
            <person name="Hensen N."/>
            <person name="Bonometti L."/>
            <person name="Westerberg I."/>
            <person name="Brannstrom I.O."/>
            <person name="Guillou S."/>
            <person name="Cros-Aarteil S."/>
            <person name="Calhoun S."/>
            <person name="Kuo A."/>
            <person name="Mondo S."/>
            <person name="Pangilinan J."/>
            <person name="Riley R."/>
            <person name="Labutti K."/>
            <person name="Andreopoulos B."/>
            <person name="Lipzen A."/>
            <person name="Chen C."/>
            <person name="Yanf M."/>
            <person name="Daum C."/>
            <person name="Ng V."/>
            <person name="Clum A."/>
            <person name="Steindorff A."/>
            <person name="Ohm R."/>
            <person name="Martin F."/>
            <person name="Silar P."/>
            <person name="Natvig D."/>
            <person name="Lalanne C."/>
            <person name="Gautier V."/>
            <person name="Ament-Velasquez S.L."/>
            <person name="Kruys A."/>
            <person name="Hutchinson M.I."/>
            <person name="Powell A.J."/>
            <person name="Barry K."/>
            <person name="Miller A.N."/>
            <person name="Grigoriev I.V."/>
            <person name="Debuchy R."/>
            <person name="Gladieux P."/>
            <person name="Thoren M.H."/>
            <person name="Johannesson H."/>
        </authorList>
    </citation>
    <scope>NUCLEOTIDE SEQUENCE</scope>
    <source>
        <strain evidence="7">CBS 958.72</strain>
    </source>
</reference>
<evidence type="ECO:0000256" key="5">
    <source>
        <dbReference type="ARBA" id="ARBA00034808"/>
    </source>
</evidence>
<dbReference type="InterPro" id="IPR011545">
    <property type="entry name" value="DEAD/DEAH_box_helicase_dom"/>
</dbReference>
<reference evidence="7" key="1">
    <citation type="journal article" date="2023" name="Mol. Phylogenet. Evol.">
        <title>Genome-scale phylogeny and comparative genomics of the fungal order Sordariales.</title>
        <authorList>
            <person name="Hensen N."/>
            <person name="Bonometti L."/>
            <person name="Westerberg I."/>
            <person name="Brannstrom I.O."/>
            <person name="Guillou S."/>
            <person name="Cros-Aarteil S."/>
            <person name="Calhoun S."/>
            <person name="Haridas S."/>
            <person name="Kuo A."/>
            <person name="Mondo S."/>
            <person name="Pangilinan J."/>
            <person name="Riley R."/>
            <person name="LaButti K."/>
            <person name="Andreopoulos B."/>
            <person name="Lipzen A."/>
            <person name="Chen C."/>
            <person name="Yan M."/>
            <person name="Daum C."/>
            <person name="Ng V."/>
            <person name="Clum A."/>
            <person name="Steindorff A."/>
            <person name="Ohm R.A."/>
            <person name="Martin F."/>
            <person name="Silar P."/>
            <person name="Natvig D.O."/>
            <person name="Lalanne C."/>
            <person name="Gautier V."/>
            <person name="Ament-Velasquez S.L."/>
            <person name="Kruys A."/>
            <person name="Hutchinson M.I."/>
            <person name="Powell A.J."/>
            <person name="Barry K."/>
            <person name="Miller A.N."/>
            <person name="Grigoriev I.V."/>
            <person name="Debuchy R."/>
            <person name="Gladieux P."/>
            <person name="Hiltunen Thoren M."/>
            <person name="Johannesson H."/>
        </authorList>
    </citation>
    <scope>NUCLEOTIDE SEQUENCE</scope>
    <source>
        <strain evidence="7">CBS 958.72</strain>
    </source>
</reference>
<evidence type="ECO:0000259" key="6">
    <source>
        <dbReference type="PROSITE" id="PS51192"/>
    </source>
</evidence>
<dbReference type="GO" id="GO:0003677">
    <property type="term" value="F:DNA binding"/>
    <property type="evidence" value="ECO:0007669"/>
    <property type="project" value="UniProtKB-KW"/>
</dbReference>
<dbReference type="InterPro" id="IPR014001">
    <property type="entry name" value="Helicase_ATP-bd"/>
</dbReference>
<dbReference type="PROSITE" id="PS51192">
    <property type="entry name" value="HELICASE_ATP_BIND_1"/>
    <property type="match status" value="1"/>
</dbReference>
<comment type="catalytic activity">
    <reaction evidence="4">
        <text>Couples ATP hydrolysis with the unwinding of duplex DNA by translocating in the 3'-5' direction.</text>
        <dbReference type="EC" id="5.6.2.4"/>
    </reaction>
</comment>
<keyword evidence="3" id="KW-0413">Isomerase</keyword>
<feature type="non-terminal residue" evidence="7">
    <location>
        <position position="1"/>
    </location>
</feature>
<name>A0AAE0JSM3_9PEZI</name>
<organism evidence="7 8">
    <name type="scientific">Lasiosphaeria ovina</name>
    <dbReference type="NCBI Taxonomy" id="92902"/>
    <lineage>
        <taxon>Eukaryota</taxon>
        <taxon>Fungi</taxon>
        <taxon>Dikarya</taxon>
        <taxon>Ascomycota</taxon>
        <taxon>Pezizomycotina</taxon>
        <taxon>Sordariomycetes</taxon>
        <taxon>Sordariomycetidae</taxon>
        <taxon>Sordariales</taxon>
        <taxon>Lasiosphaeriaceae</taxon>
        <taxon>Lasiosphaeria</taxon>
    </lineage>
</organism>
<dbReference type="GO" id="GO:0043138">
    <property type="term" value="F:3'-5' DNA helicase activity"/>
    <property type="evidence" value="ECO:0007669"/>
    <property type="project" value="UniProtKB-EC"/>
</dbReference>
<protein>
    <recommendedName>
        <fullName evidence="5">DNA 3'-5' helicase</fullName>
        <ecNumber evidence="5">5.6.2.4</ecNumber>
    </recommendedName>
</protein>
<evidence type="ECO:0000256" key="1">
    <source>
        <dbReference type="ARBA" id="ARBA00005446"/>
    </source>
</evidence>
<evidence type="ECO:0000256" key="3">
    <source>
        <dbReference type="ARBA" id="ARBA00023235"/>
    </source>
</evidence>
<dbReference type="PANTHER" id="PTHR13710">
    <property type="entry name" value="DNA HELICASE RECQ FAMILY MEMBER"/>
    <property type="match status" value="1"/>
</dbReference>
<dbReference type="SUPFAM" id="SSF52540">
    <property type="entry name" value="P-loop containing nucleoside triphosphate hydrolases"/>
    <property type="match status" value="1"/>
</dbReference>
<evidence type="ECO:0000313" key="8">
    <source>
        <dbReference type="Proteomes" id="UP001287356"/>
    </source>
</evidence>
<accession>A0AAE0JSM3</accession>
<dbReference type="Pfam" id="PF00270">
    <property type="entry name" value="DEAD"/>
    <property type="match status" value="1"/>
</dbReference>
<dbReference type="PANTHER" id="PTHR13710:SF105">
    <property type="entry name" value="ATP-DEPENDENT DNA HELICASE Q1"/>
    <property type="match status" value="1"/>
</dbReference>
<dbReference type="SMART" id="SM00487">
    <property type="entry name" value="DEXDc"/>
    <property type="match status" value="1"/>
</dbReference>
<evidence type="ECO:0000256" key="2">
    <source>
        <dbReference type="ARBA" id="ARBA00023125"/>
    </source>
</evidence>
<dbReference type="GO" id="GO:0009378">
    <property type="term" value="F:four-way junction helicase activity"/>
    <property type="evidence" value="ECO:0007669"/>
    <property type="project" value="TreeGrafter"/>
</dbReference>
<feature type="domain" description="Helicase ATP-binding" evidence="6">
    <location>
        <begin position="9"/>
        <end position="181"/>
    </location>
</feature>
<proteinExistence type="inferred from homology"/>
<dbReference type="Proteomes" id="UP001287356">
    <property type="component" value="Unassembled WGS sequence"/>
</dbReference>
<evidence type="ECO:0000313" key="7">
    <source>
        <dbReference type="EMBL" id="KAK3360810.1"/>
    </source>
</evidence>
<dbReference type="GO" id="GO:0000724">
    <property type="term" value="P:double-strand break repair via homologous recombination"/>
    <property type="evidence" value="ECO:0007669"/>
    <property type="project" value="TreeGrafter"/>
</dbReference>
<dbReference type="GO" id="GO:0005737">
    <property type="term" value="C:cytoplasm"/>
    <property type="evidence" value="ECO:0007669"/>
    <property type="project" value="TreeGrafter"/>
</dbReference>
<dbReference type="InterPro" id="IPR027417">
    <property type="entry name" value="P-loop_NTPase"/>
</dbReference>
<keyword evidence="2" id="KW-0238">DNA-binding</keyword>
<comment type="caution">
    <text evidence="7">The sequence shown here is derived from an EMBL/GenBank/DDBJ whole genome shotgun (WGS) entry which is preliminary data.</text>
</comment>
<evidence type="ECO:0000256" key="4">
    <source>
        <dbReference type="ARBA" id="ARBA00034617"/>
    </source>
</evidence>
<dbReference type="EC" id="5.6.2.4" evidence="5"/>
<dbReference type="AlphaFoldDB" id="A0AAE0JSM3"/>
<dbReference type="Gene3D" id="3.40.50.300">
    <property type="entry name" value="P-loop containing nucleotide triphosphate hydrolases"/>
    <property type="match status" value="1"/>
</dbReference>
<gene>
    <name evidence="7" type="ORF">B0T24DRAFT_692776</name>
</gene>
<feature type="non-terminal residue" evidence="7">
    <location>
        <position position="280"/>
    </location>
</feature>
<dbReference type="GO" id="GO:0005524">
    <property type="term" value="F:ATP binding"/>
    <property type="evidence" value="ECO:0007669"/>
    <property type="project" value="InterPro"/>
</dbReference>
<comment type="similarity">
    <text evidence="1">Belongs to the helicase family. RecQ subfamily.</text>
</comment>
<keyword evidence="8" id="KW-1185">Reference proteome</keyword>
<dbReference type="EMBL" id="JAULSN010000014">
    <property type="protein sequence ID" value="KAK3360810.1"/>
    <property type="molecule type" value="Genomic_DNA"/>
</dbReference>
<sequence length="280" mass="31714">RAGQIRAVARLVFENADTVLVAATGYGKSAVLYACSALIHKITVQIVPLTKLGENQCEAIAKDVAGARPVWIDADTHLKATIWSEVREGKYTHVLLSPEQAVSAKFKAVLRDPGFHTRVGLFAIDELHIVGEWREFREESTYLYSLRALLPRAIPWFGCTATLDGDNQEFILKHAGFDRQRLEIIRTSIDRPEISIVVQPLVRGYINDFRRLNFLLEGATTATVREIPKTIVYIDSKPRLSEARYSLCRYAQEVYGFSKEFSRKVIQRYDADVRDADQNL</sequence>